<organism evidence="3 4">
    <name type="scientific">Promicromonospora aerolata</name>
    <dbReference type="NCBI Taxonomy" id="195749"/>
    <lineage>
        <taxon>Bacteria</taxon>
        <taxon>Bacillati</taxon>
        <taxon>Actinomycetota</taxon>
        <taxon>Actinomycetes</taxon>
        <taxon>Micrococcales</taxon>
        <taxon>Promicromonosporaceae</taxon>
        <taxon>Promicromonospora</taxon>
    </lineage>
</organism>
<evidence type="ECO:0000256" key="1">
    <source>
        <dbReference type="SAM" id="MobiDB-lite"/>
    </source>
</evidence>
<keyword evidence="2" id="KW-0812">Transmembrane</keyword>
<dbReference type="Proteomes" id="UP001597338">
    <property type="component" value="Unassembled WGS sequence"/>
</dbReference>
<sequence length="471" mass="49100">MSDTQWQELDGEPNTVEAKGRKYTELAEAIARSVSSLQQIVDDTNTTAKSMEKTRTLAGEVREDIEKARERYSYTGEALTTYGASLRGAKNEADPAAAKLRTLRADLEAAQATASSAESGVDDLPKDASDADKADAQRAQTNANNAVTSLQSQITQAEAEWNSGHGDKNAAASTAISKIEEVVSGNKVNGLEDGFWDHAGKAWDSFYKIAKIICDVAGILAIFLSWVPILGQVLVALAAIGAILAIIDSVVKYAKGEIGVRGLVVGVGLGVLSLAGGKIATHLTKVAKLRTVTQSTSTYNAIASARGGAKYIDDVMTSRIPTSTSQKLLSPFVRSDSQAKVLQAFKSGDVGWAGAIGRSTKNAFPLPFKDGMGGVLFRDANDLHQLSKILPEGASLVGPANAAMAVSAATVLSDVGKGMNSMYDAFNGSGKHGGDEASASVGLGSSHAGGSWNTAIQAPNTLFNDFKSLVG</sequence>
<evidence type="ECO:0000313" key="3">
    <source>
        <dbReference type="EMBL" id="MFD2026635.1"/>
    </source>
</evidence>
<evidence type="ECO:0000256" key="2">
    <source>
        <dbReference type="SAM" id="Phobius"/>
    </source>
</evidence>
<gene>
    <name evidence="3" type="ORF">ACFSL2_14055</name>
</gene>
<feature type="transmembrane region" description="Helical" evidence="2">
    <location>
        <begin position="209"/>
        <end position="227"/>
    </location>
</feature>
<protein>
    <submittedName>
        <fullName evidence="3">Uncharacterized protein</fullName>
    </submittedName>
</protein>
<accession>A0ABW4VBC2</accession>
<feature type="region of interest" description="Disordered" evidence="1">
    <location>
        <begin position="111"/>
        <end position="148"/>
    </location>
</feature>
<keyword evidence="2" id="KW-1133">Transmembrane helix</keyword>
<feature type="region of interest" description="Disordered" evidence="1">
    <location>
        <begin position="1"/>
        <end position="20"/>
    </location>
</feature>
<evidence type="ECO:0000313" key="4">
    <source>
        <dbReference type="Proteomes" id="UP001597338"/>
    </source>
</evidence>
<reference evidence="4" key="1">
    <citation type="journal article" date="2019" name="Int. J. Syst. Evol. Microbiol.">
        <title>The Global Catalogue of Microorganisms (GCM) 10K type strain sequencing project: providing services to taxonomists for standard genome sequencing and annotation.</title>
        <authorList>
            <consortium name="The Broad Institute Genomics Platform"/>
            <consortium name="The Broad Institute Genome Sequencing Center for Infectious Disease"/>
            <person name="Wu L."/>
            <person name="Ma J."/>
        </authorList>
    </citation>
    <scope>NUCLEOTIDE SEQUENCE [LARGE SCALE GENOMIC DNA]</scope>
    <source>
        <strain evidence="4">CCM 7043</strain>
    </source>
</reference>
<dbReference type="EMBL" id="JBHUHF010000001">
    <property type="protein sequence ID" value="MFD2026635.1"/>
    <property type="molecule type" value="Genomic_DNA"/>
</dbReference>
<feature type="compositionally biased region" description="Polar residues" evidence="1">
    <location>
        <begin position="138"/>
        <end position="148"/>
    </location>
</feature>
<feature type="transmembrane region" description="Helical" evidence="2">
    <location>
        <begin position="258"/>
        <end position="276"/>
    </location>
</feature>
<feature type="compositionally biased region" description="Basic and acidic residues" evidence="1">
    <location>
        <begin position="123"/>
        <end position="136"/>
    </location>
</feature>
<keyword evidence="2" id="KW-0472">Membrane</keyword>
<dbReference type="RefSeq" id="WP_377198452.1">
    <property type="nucleotide sequence ID" value="NZ_JBHUHF010000001.1"/>
</dbReference>
<keyword evidence="4" id="KW-1185">Reference proteome</keyword>
<comment type="caution">
    <text evidence="3">The sequence shown here is derived from an EMBL/GenBank/DDBJ whole genome shotgun (WGS) entry which is preliminary data.</text>
</comment>
<name>A0ABW4VBC2_9MICO</name>
<proteinExistence type="predicted"/>